<dbReference type="EMBL" id="ACBZ01000125">
    <property type="protein sequence ID" value="EEG48745.1"/>
    <property type="molecule type" value="Genomic_DNA"/>
</dbReference>
<accession>C0CNA3</accession>
<comment type="function">
    <text evidence="2">Catalyzes the reversible cyclization of carbamoyl aspartate to dihydroorotate.</text>
</comment>
<comment type="cofactor">
    <cofactor evidence="1">
        <name>Zn(2+)</name>
        <dbReference type="ChEBI" id="CHEBI:29105"/>
    </cofactor>
</comment>
<dbReference type="GO" id="GO:0006145">
    <property type="term" value="P:purine nucleobase catabolic process"/>
    <property type="evidence" value="ECO:0007669"/>
    <property type="project" value="TreeGrafter"/>
</dbReference>
<dbReference type="InterPro" id="IPR032466">
    <property type="entry name" value="Metal_Hydrolase"/>
</dbReference>
<dbReference type="GO" id="GO:0004038">
    <property type="term" value="F:allantoinase activity"/>
    <property type="evidence" value="ECO:0007669"/>
    <property type="project" value="TreeGrafter"/>
</dbReference>
<organism evidence="8 9">
    <name type="scientific">Blautia hydrogenotrophica (strain DSM 10507 / JCM 14656 / S5a33)</name>
    <name type="common">Ruminococcus hydrogenotrophicus</name>
    <dbReference type="NCBI Taxonomy" id="476272"/>
    <lineage>
        <taxon>Bacteria</taxon>
        <taxon>Bacillati</taxon>
        <taxon>Bacillota</taxon>
        <taxon>Clostridia</taxon>
        <taxon>Lachnospirales</taxon>
        <taxon>Lachnospiraceae</taxon>
        <taxon>Blautia</taxon>
    </lineage>
</organism>
<protein>
    <recommendedName>
        <fullName evidence="7">Amidohydrolase-related domain-containing protein</fullName>
    </recommendedName>
</protein>
<feature type="domain" description="Amidohydrolase-related" evidence="7">
    <location>
        <begin position="52"/>
        <end position="434"/>
    </location>
</feature>
<keyword evidence="9" id="KW-1185">Reference proteome</keyword>
<dbReference type="HOGENOM" id="CLU_015572_1_1_9"/>
<comment type="similarity">
    <text evidence="3">Belongs to the metallo-dependent hydrolases superfamily. Hydantoinase/dihydropyrimidinase family.</text>
</comment>
<comment type="similarity">
    <text evidence="4">Belongs to the metallo-dependent hydrolases superfamily. DHOase family. Class I DHOase subfamily.</text>
</comment>
<dbReference type="NCBIfam" id="TIGR00857">
    <property type="entry name" value="pyrC_multi"/>
    <property type="match status" value="1"/>
</dbReference>
<evidence type="ECO:0000259" key="7">
    <source>
        <dbReference type="Pfam" id="PF01979"/>
    </source>
</evidence>
<dbReference type="InterPro" id="IPR011059">
    <property type="entry name" value="Metal-dep_hydrolase_composite"/>
</dbReference>
<evidence type="ECO:0000256" key="5">
    <source>
        <dbReference type="ARBA" id="ARBA00022723"/>
    </source>
</evidence>
<evidence type="ECO:0000313" key="8">
    <source>
        <dbReference type="EMBL" id="EEG48745.1"/>
    </source>
</evidence>
<dbReference type="Pfam" id="PF01979">
    <property type="entry name" value="Amidohydro_1"/>
    <property type="match status" value="1"/>
</dbReference>
<dbReference type="GeneID" id="86820771"/>
<dbReference type="GO" id="GO:0046872">
    <property type="term" value="F:metal ion binding"/>
    <property type="evidence" value="ECO:0007669"/>
    <property type="project" value="UniProtKB-KW"/>
</dbReference>
<reference evidence="8 9" key="2">
    <citation type="submission" date="2009-02" db="EMBL/GenBank/DDBJ databases">
        <title>Draft genome sequence of Blautia hydrogenotrophica DSM 10507 (Ruminococcus hydrogenotrophicus DSM 10507).</title>
        <authorList>
            <person name="Sudarsanam P."/>
            <person name="Ley R."/>
            <person name="Guruge J."/>
            <person name="Turnbaugh P.J."/>
            <person name="Mahowald M."/>
            <person name="Liep D."/>
            <person name="Gordon J."/>
        </authorList>
    </citation>
    <scope>NUCLEOTIDE SEQUENCE [LARGE SCALE GENOMIC DNA]</scope>
    <source>
        <strain evidence="9">DSM 10507 / JCM 14656 / S5a33</strain>
    </source>
</reference>
<dbReference type="AlphaFoldDB" id="C0CNA3"/>
<dbReference type="PROSITE" id="PS00482">
    <property type="entry name" value="DIHYDROOROTASE_1"/>
    <property type="match status" value="1"/>
</dbReference>
<keyword evidence="5" id="KW-0479">Metal-binding</keyword>
<dbReference type="SUPFAM" id="SSF51338">
    <property type="entry name" value="Composite domain of metallo-dependent hydrolases"/>
    <property type="match status" value="1"/>
</dbReference>
<name>C0CNA3_BLAHS</name>
<dbReference type="eggNOG" id="COG0044">
    <property type="taxonomic scope" value="Bacteria"/>
</dbReference>
<evidence type="ECO:0000256" key="1">
    <source>
        <dbReference type="ARBA" id="ARBA00001947"/>
    </source>
</evidence>
<dbReference type="SUPFAM" id="SSF51556">
    <property type="entry name" value="Metallo-dependent hydrolases"/>
    <property type="match status" value="1"/>
</dbReference>
<dbReference type="PATRIC" id="fig|476272.21.peg.1776"/>
<dbReference type="Proteomes" id="UP000003100">
    <property type="component" value="Unassembled WGS sequence"/>
</dbReference>
<dbReference type="PANTHER" id="PTHR43668">
    <property type="entry name" value="ALLANTOINASE"/>
    <property type="match status" value="1"/>
</dbReference>
<evidence type="ECO:0000256" key="2">
    <source>
        <dbReference type="ARBA" id="ARBA00002368"/>
    </source>
</evidence>
<dbReference type="Gene3D" id="2.30.40.10">
    <property type="entry name" value="Urease, subunit C, domain 1"/>
    <property type="match status" value="1"/>
</dbReference>
<evidence type="ECO:0000256" key="4">
    <source>
        <dbReference type="ARBA" id="ARBA00010286"/>
    </source>
</evidence>
<dbReference type="InterPro" id="IPR050138">
    <property type="entry name" value="DHOase/Allantoinase_Hydrolase"/>
</dbReference>
<dbReference type="Gene3D" id="3.20.20.140">
    <property type="entry name" value="Metal-dependent hydrolases"/>
    <property type="match status" value="1"/>
</dbReference>
<dbReference type="PANTHER" id="PTHR43668:SF2">
    <property type="entry name" value="ALLANTOINASE"/>
    <property type="match status" value="1"/>
</dbReference>
<dbReference type="PROSITE" id="PS00483">
    <property type="entry name" value="DIHYDROOROTASE_2"/>
    <property type="match status" value="1"/>
</dbReference>
<reference evidence="8 9" key="1">
    <citation type="submission" date="2009-01" db="EMBL/GenBank/DDBJ databases">
        <authorList>
            <person name="Fulton L."/>
            <person name="Clifton S."/>
            <person name="Fulton B."/>
            <person name="Xu J."/>
            <person name="Minx P."/>
            <person name="Pepin K.H."/>
            <person name="Johnson M."/>
            <person name="Bhonagiri V."/>
            <person name="Nash W.E."/>
            <person name="Mardis E.R."/>
            <person name="Wilson R.K."/>
        </authorList>
    </citation>
    <scope>NUCLEOTIDE SEQUENCE [LARGE SCALE GENOMIC DNA]</scope>
    <source>
        <strain evidence="9">DSM 10507 / JCM 14656 / S5a33</strain>
    </source>
</reference>
<dbReference type="FunFam" id="3.20.20.140:FF:000174">
    <property type="entry name" value="Dihydropyrimidinase-related protein 2"/>
    <property type="match status" value="1"/>
</dbReference>
<evidence type="ECO:0000256" key="3">
    <source>
        <dbReference type="ARBA" id="ARBA00008829"/>
    </source>
</evidence>
<evidence type="ECO:0000256" key="6">
    <source>
        <dbReference type="ARBA" id="ARBA00022801"/>
    </source>
</evidence>
<evidence type="ECO:0000313" key="9">
    <source>
        <dbReference type="Proteomes" id="UP000003100"/>
    </source>
</evidence>
<gene>
    <name evidence="8" type="ORF">RUMHYD_02341</name>
</gene>
<dbReference type="InterPro" id="IPR006680">
    <property type="entry name" value="Amidohydro-rel"/>
</dbReference>
<sequence length="456" mass="50705">MIYDLIVKNAKIVSPDSITDGCVFVKDGKIAAVGESAEGAKAQKIVDAGGKYVLPGGVDVHVHFRDPGLTYKEDFSTGSMAAAAGGITTVFDMPNVQPPTLSVENFQIKKKIAEEKSYVNYGIYAYLVNNLDQIDGLIDAGVCGFKWDLSTFDWELPEGYYLPDNNEAADIFRAIAKHDYVVTVHAEDMELVKNYTEHLKEEGRDEKDFYSHVEARPDIVELSALYRTFVLSEVSGCRVHITHLTSKRGLELIKEFQRKGTPVTSDVGPAWFTFSAEDYEKFGGGIRVIPAIRYRKDSDALWKGLASGDIEVLATDHAPHSNDEKFNRTWWDTLPGTIGVQTSLPILLDRVNKGEITINRVVDCMAAQPSKIFGLYPRKGCIQPGADADLTIVDMEKEWTVTHEEMYSKTKYTPYDGFQLKGKPVMTIVMGSIVMEDGKIVGKPGHGRMVNPKQEW</sequence>
<dbReference type="InterPro" id="IPR002195">
    <property type="entry name" value="Dihydroorotase_CS"/>
</dbReference>
<keyword evidence="6" id="KW-0378">Hydrolase</keyword>
<dbReference type="RefSeq" id="WP_005949625.1">
    <property type="nucleotide sequence ID" value="NZ_CP136423.1"/>
</dbReference>
<dbReference type="GO" id="GO:0005737">
    <property type="term" value="C:cytoplasm"/>
    <property type="evidence" value="ECO:0007669"/>
    <property type="project" value="TreeGrafter"/>
</dbReference>
<proteinExistence type="inferred from homology"/>